<dbReference type="VEuPathDB" id="FungiDB:RO3G_00967"/>
<accession>I1BJ83</accession>
<name>I1BJ83_RHIO9</name>
<dbReference type="AlphaFoldDB" id="I1BJ83"/>
<dbReference type="EMBL" id="CH476732">
    <property type="protein sequence ID" value="EIE76263.1"/>
    <property type="molecule type" value="Genomic_DNA"/>
</dbReference>
<reference evidence="1 2" key="1">
    <citation type="journal article" date="2009" name="PLoS Genet.">
        <title>Genomic analysis of the basal lineage fungus Rhizopus oryzae reveals a whole-genome duplication.</title>
        <authorList>
            <person name="Ma L.-J."/>
            <person name="Ibrahim A.S."/>
            <person name="Skory C."/>
            <person name="Grabherr M.G."/>
            <person name="Burger G."/>
            <person name="Butler M."/>
            <person name="Elias M."/>
            <person name="Idnurm A."/>
            <person name="Lang B.F."/>
            <person name="Sone T."/>
            <person name="Abe A."/>
            <person name="Calvo S.E."/>
            <person name="Corrochano L.M."/>
            <person name="Engels R."/>
            <person name="Fu J."/>
            <person name="Hansberg W."/>
            <person name="Kim J.-M."/>
            <person name="Kodira C.D."/>
            <person name="Koehrsen M.J."/>
            <person name="Liu B."/>
            <person name="Miranda-Saavedra D."/>
            <person name="O'Leary S."/>
            <person name="Ortiz-Castellanos L."/>
            <person name="Poulter R."/>
            <person name="Rodriguez-Romero J."/>
            <person name="Ruiz-Herrera J."/>
            <person name="Shen Y.-Q."/>
            <person name="Zeng Q."/>
            <person name="Galagan J."/>
            <person name="Birren B.W."/>
            <person name="Cuomo C.A."/>
            <person name="Wickes B.L."/>
        </authorList>
    </citation>
    <scope>NUCLEOTIDE SEQUENCE [LARGE SCALE GENOMIC DNA]</scope>
    <source>
        <strain evidence="2">RA 99-880 / ATCC MYA-4621 / FGSC 9543 / NRRL 43880</strain>
    </source>
</reference>
<evidence type="ECO:0000313" key="1">
    <source>
        <dbReference type="EMBL" id="EIE76263.1"/>
    </source>
</evidence>
<dbReference type="RefSeq" id="XP_067511659.1">
    <property type="nucleotide sequence ID" value="XM_067655558.1"/>
</dbReference>
<dbReference type="GeneID" id="93607939"/>
<gene>
    <name evidence="1" type="ORF">RO3G_00967</name>
</gene>
<organism evidence="1 2">
    <name type="scientific">Rhizopus delemar (strain RA 99-880 / ATCC MYA-4621 / FGSC 9543 / NRRL 43880)</name>
    <name type="common">Mucormycosis agent</name>
    <name type="synonym">Rhizopus arrhizus var. delemar</name>
    <dbReference type="NCBI Taxonomy" id="246409"/>
    <lineage>
        <taxon>Eukaryota</taxon>
        <taxon>Fungi</taxon>
        <taxon>Fungi incertae sedis</taxon>
        <taxon>Mucoromycota</taxon>
        <taxon>Mucoromycotina</taxon>
        <taxon>Mucoromycetes</taxon>
        <taxon>Mucorales</taxon>
        <taxon>Mucorineae</taxon>
        <taxon>Rhizopodaceae</taxon>
        <taxon>Rhizopus</taxon>
    </lineage>
</organism>
<dbReference type="InParanoid" id="I1BJ83"/>
<dbReference type="Proteomes" id="UP000009138">
    <property type="component" value="Unassembled WGS sequence"/>
</dbReference>
<keyword evidence="2" id="KW-1185">Reference proteome</keyword>
<proteinExistence type="predicted"/>
<dbReference type="STRING" id="246409.I1BJ83"/>
<evidence type="ECO:0000313" key="2">
    <source>
        <dbReference type="Proteomes" id="UP000009138"/>
    </source>
</evidence>
<protein>
    <submittedName>
        <fullName evidence="1">Uncharacterized protein</fullName>
    </submittedName>
</protein>
<sequence>MNAVENTKDGTVTGHYFNSIASILDVLDQLEQLKSNYIAMDNTPITRILVENKLSNAVIVMFVFRLTSLRSTQLNSFGQYVKDEDAHNMVLLSDIQGFYKYSIARFEDCLNRKPM</sequence>